<accession>A0A1I7X8H8</accession>
<dbReference type="WBParaSite" id="Hba_13696">
    <property type="protein sequence ID" value="Hba_13696"/>
    <property type="gene ID" value="Hba_13696"/>
</dbReference>
<reference evidence="3" key="1">
    <citation type="submission" date="2016-11" db="UniProtKB">
        <authorList>
            <consortium name="WormBaseParasite"/>
        </authorList>
    </citation>
    <scope>IDENTIFICATION</scope>
</reference>
<dbReference type="AlphaFoldDB" id="A0A1I7X8H8"/>
<protein>
    <submittedName>
        <fullName evidence="3">Uncharacterized protein</fullName>
    </submittedName>
</protein>
<evidence type="ECO:0000313" key="2">
    <source>
        <dbReference type="Proteomes" id="UP000095283"/>
    </source>
</evidence>
<evidence type="ECO:0000313" key="3">
    <source>
        <dbReference type="WBParaSite" id="Hba_13696"/>
    </source>
</evidence>
<proteinExistence type="predicted"/>
<feature type="chain" id="PRO_5009311031" evidence="1">
    <location>
        <begin position="20"/>
        <end position="55"/>
    </location>
</feature>
<evidence type="ECO:0000256" key="1">
    <source>
        <dbReference type="SAM" id="SignalP"/>
    </source>
</evidence>
<feature type="signal peptide" evidence="1">
    <location>
        <begin position="1"/>
        <end position="19"/>
    </location>
</feature>
<name>A0A1I7X8H8_HETBA</name>
<dbReference type="Proteomes" id="UP000095283">
    <property type="component" value="Unplaced"/>
</dbReference>
<keyword evidence="2" id="KW-1185">Reference proteome</keyword>
<keyword evidence="1" id="KW-0732">Signal</keyword>
<organism evidence="2 3">
    <name type="scientific">Heterorhabditis bacteriophora</name>
    <name type="common">Entomopathogenic nematode worm</name>
    <dbReference type="NCBI Taxonomy" id="37862"/>
    <lineage>
        <taxon>Eukaryota</taxon>
        <taxon>Metazoa</taxon>
        <taxon>Ecdysozoa</taxon>
        <taxon>Nematoda</taxon>
        <taxon>Chromadorea</taxon>
        <taxon>Rhabditida</taxon>
        <taxon>Rhabditina</taxon>
        <taxon>Rhabditomorpha</taxon>
        <taxon>Strongyloidea</taxon>
        <taxon>Heterorhabditidae</taxon>
        <taxon>Heterorhabditis</taxon>
    </lineage>
</organism>
<sequence>MSVVAIFLYIFTYLVVEFALKNSNDFYLGGRFVLNDSLIYISRFTYCRKNPINYF</sequence>